<feature type="binding site" evidence="9">
    <location>
        <position position="93"/>
    </location>
    <ligand>
        <name>phosphoenolpyruvate</name>
        <dbReference type="ChEBI" id="CHEBI:58702"/>
    </ligand>
</feature>
<dbReference type="STRING" id="1385510.GCA_000425205_00739"/>
<dbReference type="PROSITE" id="PS00885">
    <property type="entry name" value="EPSP_SYNTHASE_2"/>
    <property type="match status" value="1"/>
</dbReference>
<dbReference type="PANTHER" id="PTHR21090:SF5">
    <property type="entry name" value="PENTAFUNCTIONAL AROM POLYPEPTIDE"/>
    <property type="match status" value="1"/>
</dbReference>
<reference evidence="11 12" key="1">
    <citation type="submission" date="2013-08" db="EMBL/GenBank/DDBJ databases">
        <authorList>
            <person name="Huang J."/>
            <person name="Wang G."/>
        </authorList>
    </citation>
    <scope>NUCLEOTIDE SEQUENCE [LARGE SCALE GENOMIC DNA]</scope>
    <source>
        <strain evidence="11 12">JSM 076056</strain>
    </source>
</reference>
<organism evidence="11 12">
    <name type="scientific">Pontibacillus halophilus JSM 076056 = DSM 19796</name>
    <dbReference type="NCBI Taxonomy" id="1385510"/>
    <lineage>
        <taxon>Bacteria</taxon>
        <taxon>Bacillati</taxon>
        <taxon>Bacillota</taxon>
        <taxon>Bacilli</taxon>
        <taxon>Bacillales</taxon>
        <taxon>Bacillaceae</taxon>
        <taxon>Pontibacillus</taxon>
    </lineage>
</organism>
<comment type="subunit">
    <text evidence="9">Monomer.</text>
</comment>
<dbReference type="UniPathway" id="UPA00053">
    <property type="reaction ID" value="UER00089"/>
</dbReference>
<dbReference type="InterPro" id="IPR013792">
    <property type="entry name" value="RNA3'P_cycl/enolpyr_Trfase_a/b"/>
</dbReference>
<feature type="binding site" evidence="9">
    <location>
        <position position="168"/>
    </location>
    <ligand>
        <name>3-phosphoshikimate</name>
        <dbReference type="ChEBI" id="CHEBI:145989"/>
    </ligand>
</feature>
<dbReference type="GO" id="GO:0009073">
    <property type="term" value="P:aromatic amino acid family biosynthetic process"/>
    <property type="evidence" value="ECO:0007669"/>
    <property type="project" value="UniProtKB-KW"/>
</dbReference>
<keyword evidence="6 9" id="KW-0808">Transferase</keyword>
<accession>A0A0A5GFX9</accession>
<protein>
    <recommendedName>
        <fullName evidence="9">3-phosphoshikimate 1-carboxyvinyltransferase</fullName>
        <ecNumber evidence="9">2.5.1.19</ecNumber>
    </recommendedName>
    <alternativeName>
        <fullName evidence="9">5-enolpyruvylshikimate-3-phosphate synthase</fullName>
        <shortName evidence="9">EPSP synthase</shortName>
        <shortName evidence="9">EPSPS</shortName>
    </alternativeName>
</protein>
<feature type="binding site" evidence="9">
    <location>
        <position position="21"/>
    </location>
    <ligand>
        <name>phosphoenolpyruvate</name>
        <dbReference type="ChEBI" id="CHEBI:58702"/>
    </ligand>
</feature>
<keyword evidence="4 9" id="KW-0963">Cytoplasm</keyword>
<dbReference type="FunFam" id="3.65.10.10:FF:000006">
    <property type="entry name" value="3-phosphoshikimate 1-carboxyvinyltransferase"/>
    <property type="match status" value="1"/>
</dbReference>
<name>A0A0A5GFX9_9BACI</name>
<dbReference type="Proteomes" id="UP000030528">
    <property type="component" value="Unassembled WGS sequence"/>
</dbReference>
<dbReference type="InterPro" id="IPR023193">
    <property type="entry name" value="EPSP_synthase_CS"/>
</dbReference>
<evidence type="ECO:0000256" key="4">
    <source>
        <dbReference type="ARBA" id="ARBA00022490"/>
    </source>
</evidence>
<dbReference type="HAMAP" id="MF_00210">
    <property type="entry name" value="EPSP_synth"/>
    <property type="match status" value="1"/>
</dbReference>
<dbReference type="InterPro" id="IPR036968">
    <property type="entry name" value="Enolpyruvate_Tfrase_sf"/>
</dbReference>
<dbReference type="InterPro" id="IPR001986">
    <property type="entry name" value="Enolpyruvate_Tfrase_dom"/>
</dbReference>
<evidence type="ECO:0000256" key="6">
    <source>
        <dbReference type="ARBA" id="ARBA00022679"/>
    </source>
</evidence>
<comment type="subcellular location">
    <subcellularLocation>
        <location evidence="9">Cytoplasm</location>
    </subcellularLocation>
</comment>
<dbReference type="InterPro" id="IPR006264">
    <property type="entry name" value="EPSP_synthase"/>
</dbReference>
<dbReference type="Gene3D" id="3.65.10.10">
    <property type="entry name" value="Enolpyruvate transferase domain"/>
    <property type="match status" value="2"/>
</dbReference>
<comment type="catalytic activity">
    <reaction evidence="8">
        <text>3-phosphoshikimate + phosphoenolpyruvate = 5-O-(1-carboxyvinyl)-3-phosphoshikimate + phosphate</text>
        <dbReference type="Rhea" id="RHEA:21256"/>
        <dbReference type="ChEBI" id="CHEBI:43474"/>
        <dbReference type="ChEBI" id="CHEBI:57701"/>
        <dbReference type="ChEBI" id="CHEBI:58702"/>
        <dbReference type="ChEBI" id="CHEBI:145989"/>
        <dbReference type="EC" id="2.5.1.19"/>
    </reaction>
    <physiologicalReaction direction="left-to-right" evidence="8">
        <dbReference type="Rhea" id="RHEA:21257"/>
    </physiologicalReaction>
</comment>
<evidence type="ECO:0000256" key="2">
    <source>
        <dbReference type="ARBA" id="ARBA00004811"/>
    </source>
</evidence>
<keyword evidence="5 9" id="KW-0028">Amino-acid biosynthesis</keyword>
<dbReference type="SUPFAM" id="SSF55205">
    <property type="entry name" value="EPT/RTPC-like"/>
    <property type="match status" value="1"/>
</dbReference>
<feature type="binding site" evidence="9">
    <location>
        <position position="166"/>
    </location>
    <ligand>
        <name>3-phosphoshikimate</name>
        <dbReference type="ChEBI" id="CHEBI:145989"/>
    </ligand>
</feature>
<dbReference type="EMBL" id="AVPE01000007">
    <property type="protein sequence ID" value="KGX92156.1"/>
    <property type="molecule type" value="Genomic_DNA"/>
</dbReference>
<evidence type="ECO:0000256" key="5">
    <source>
        <dbReference type="ARBA" id="ARBA00022605"/>
    </source>
</evidence>
<dbReference type="GO" id="GO:0008652">
    <property type="term" value="P:amino acid biosynthetic process"/>
    <property type="evidence" value="ECO:0007669"/>
    <property type="project" value="UniProtKB-KW"/>
</dbReference>
<evidence type="ECO:0000256" key="7">
    <source>
        <dbReference type="ARBA" id="ARBA00023141"/>
    </source>
</evidence>
<evidence type="ECO:0000256" key="9">
    <source>
        <dbReference type="HAMAP-Rule" id="MF_00210"/>
    </source>
</evidence>
<gene>
    <name evidence="9" type="primary">aroA</name>
    <name evidence="11" type="ORF">N781_17810</name>
</gene>
<evidence type="ECO:0000256" key="3">
    <source>
        <dbReference type="ARBA" id="ARBA00009948"/>
    </source>
</evidence>
<dbReference type="CDD" id="cd01556">
    <property type="entry name" value="EPSP_synthase"/>
    <property type="match status" value="1"/>
</dbReference>
<evidence type="ECO:0000259" key="10">
    <source>
        <dbReference type="Pfam" id="PF00275"/>
    </source>
</evidence>
<evidence type="ECO:0000256" key="1">
    <source>
        <dbReference type="ARBA" id="ARBA00002174"/>
    </source>
</evidence>
<sequence>MKTVQLHNGTLTGEVRVPGDKSISHRSVMLGALAKGTTTISNFLTGADCLSTIEAFRALGVDIAVEGQDVTIESGGFHELVEPKHPIDLGNSGTTTRLLLGILAGLPHHVVLYGDASLTKRPMNRVTVPLREMGARIDGRDHGDKLPLSIRGGQLTPMTYTLPVNSAQVKSSILLAGLFTKGTTTVVEPVPTRDHTERMLKAFGVEVNREGNDISVVGNQEMSGTKLEVPGDISSAAFFLVGAAMTDGSDLTIRDVGLNPTRTGIVDVLERMGASINVTTTRYIGDEAIGDIQIKGSRLKAVTIGGDDIPALIDELPIIALLASQAEGETVIKDAEELRWKETDRIEAVVQTLSKMGVHIKGTSDGMVINGSEEPLKGGTFETYHDHRMGMMIAMASLLTEDPVHIQNPEVIDVSFPTFFNDLESLTN</sequence>
<feature type="binding site" evidence="9">
    <location>
        <position position="26"/>
    </location>
    <ligand>
        <name>3-phosphoshikimate</name>
        <dbReference type="ChEBI" id="CHEBI:145989"/>
    </ligand>
</feature>
<dbReference type="PROSITE" id="PS00104">
    <property type="entry name" value="EPSP_SYNTHASE_1"/>
    <property type="match status" value="1"/>
</dbReference>
<feature type="domain" description="Enolpyruvate transferase" evidence="10">
    <location>
        <begin position="9"/>
        <end position="423"/>
    </location>
</feature>
<feature type="binding site" evidence="9">
    <location>
        <position position="388"/>
    </location>
    <ligand>
        <name>phosphoenolpyruvate</name>
        <dbReference type="ChEBI" id="CHEBI:58702"/>
    </ligand>
</feature>
<dbReference type="GO" id="GO:0003866">
    <property type="term" value="F:3-phosphoshikimate 1-carboxyvinyltransferase activity"/>
    <property type="evidence" value="ECO:0007669"/>
    <property type="project" value="UniProtKB-UniRule"/>
</dbReference>
<feature type="binding site" evidence="9">
    <location>
        <position position="21"/>
    </location>
    <ligand>
        <name>3-phosphoshikimate</name>
        <dbReference type="ChEBI" id="CHEBI:145989"/>
    </ligand>
</feature>
<keyword evidence="12" id="KW-1185">Reference proteome</keyword>
<feature type="binding site" evidence="9">
    <location>
        <position position="345"/>
    </location>
    <ligand>
        <name>phosphoenolpyruvate</name>
        <dbReference type="ChEBI" id="CHEBI:58702"/>
    </ligand>
</feature>
<dbReference type="eggNOG" id="COG0128">
    <property type="taxonomic scope" value="Bacteria"/>
</dbReference>
<comment type="similarity">
    <text evidence="3 9">Belongs to the EPSP synthase family.</text>
</comment>
<evidence type="ECO:0000313" key="11">
    <source>
        <dbReference type="EMBL" id="KGX92156.1"/>
    </source>
</evidence>
<feature type="binding site" evidence="9">
    <location>
        <position position="341"/>
    </location>
    <ligand>
        <name>3-phosphoshikimate</name>
        <dbReference type="ChEBI" id="CHEBI:145989"/>
    </ligand>
</feature>
<dbReference type="Pfam" id="PF00275">
    <property type="entry name" value="EPSP_synthase"/>
    <property type="match status" value="1"/>
</dbReference>
<keyword evidence="7 9" id="KW-0057">Aromatic amino acid biosynthesis</keyword>
<feature type="active site" description="Proton acceptor" evidence="9">
    <location>
        <position position="314"/>
    </location>
</feature>
<dbReference type="AlphaFoldDB" id="A0A0A5GFX9"/>
<dbReference type="PANTHER" id="PTHR21090">
    <property type="entry name" value="AROM/DEHYDROQUINATE SYNTHASE"/>
    <property type="match status" value="1"/>
</dbReference>
<dbReference type="EC" id="2.5.1.19" evidence="9"/>
<comment type="function">
    <text evidence="1 9">Catalyzes the transfer of the enolpyruvyl moiety of phosphoenolpyruvate (PEP) to the 5-hydroxyl of shikimate-3-phosphate (S3P) to produce enolpyruvyl shikimate-3-phosphate and inorganic phosphate.</text>
</comment>
<dbReference type="NCBIfam" id="TIGR01356">
    <property type="entry name" value="aroA"/>
    <property type="match status" value="1"/>
</dbReference>
<proteinExistence type="inferred from homology"/>
<feature type="binding site" evidence="9">
    <location>
        <position position="22"/>
    </location>
    <ligand>
        <name>3-phosphoshikimate</name>
        <dbReference type="ChEBI" id="CHEBI:145989"/>
    </ligand>
</feature>
<comment type="caution">
    <text evidence="9">Lacks conserved residue(s) required for the propagation of feature annotation.</text>
</comment>
<feature type="binding site" evidence="9">
    <location>
        <position position="168"/>
    </location>
    <ligand>
        <name>phosphoenolpyruvate</name>
        <dbReference type="ChEBI" id="CHEBI:58702"/>
    </ligand>
</feature>
<dbReference type="GO" id="GO:0005737">
    <property type="term" value="C:cytoplasm"/>
    <property type="evidence" value="ECO:0007669"/>
    <property type="project" value="UniProtKB-SubCell"/>
</dbReference>
<comment type="caution">
    <text evidence="11">The sequence shown here is derived from an EMBL/GenBank/DDBJ whole genome shotgun (WGS) entry which is preliminary data.</text>
</comment>
<dbReference type="FunFam" id="3.65.10.10:FF:000005">
    <property type="entry name" value="3-phosphoshikimate 1-carboxyvinyltransferase"/>
    <property type="match status" value="1"/>
</dbReference>
<dbReference type="OrthoDB" id="9809920at2"/>
<evidence type="ECO:0000313" key="12">
    <source>
        <dbReference type="Proteomes" id="UP000030528"/>
    </source>
</evidence>
<feature type="binding site" evidence="9">
    <location>
        <position position="121"/>
    </location>
    <ligand>
        <name>phosphoenolpyruvate</name>
        <dbReference type="ChEBI" id="CHEBI:58702"/>
    </ligand>
</feature>
<dbReference type="RefSeq" id="WP_026799509.1">
    <property type="nucleotide sequence ID" value="NZ_AULI01000002.1"/>
</dbReference>
<dbReference type="PIRSF" id="PIRSF000505">
    <property type="entry name" value="EPSPS"/>
    <property type="match status" value="1"/>
</dbReference>
<feature type="binding site" evidence="9">
    <location>
        <position position="314"/>
    </location>
    <ligand>
        <name>3-phosphoshikimate</name>
        <dbReference type="ChEBI" id="CHEBI:145989"/>
    </ligand>
</feature>
<evidence type="ECO:0000256" key="8">
    <source>
        <dbReference type="ARBA" id="ARBA00044633"/>
    </source>
</evidence>
<comment type="pathway">
    <text evidence="2 9">Metabolic intermediate biosynthesis; chorismate biosynthesis; chorismate from D-erythrose 4-phosphate and phosphoenolpyruvate: step 6/7.</text>
</comment>
<dbReference type="GO" id="GO:0009423">
    <property type="term" value="P:chorismate biosynthetic process"/>
    <property type="evidence" value="ECO:0007669"/>
    <property type="project" value="UniProtKB-UniRule"/>
</dbReference>